<dbReference type="InterPro" id="IPR001715">
    <property type="entry name" value="CH_dom"/>
</dbReference>
<dbReference type="InterPro" id="IPR036872">
    <property type="entry name" value="CH_dom_sf"/>
</dbReference>
<evidence type="ECO:0000256" key="2">
    <source>
        <dbReference type="SAM" id="Phobius"/>
    </source>
</evidence>
<dbReference type="Gene3D" id="1.10.418.10">
    <property type="entry name" value="Calponin-like domain"/>
    <property type="match status" value="1"/>
</dbReference>
<gene>
    <name evidence="4" type="ORF">M0813_04947</name>
</gene>
<feature type="compositionally biased region" description="Low complexity" evidence="1">
    <location>
        <begin position="373"/>
        <end position="385"/>
    </location>
</feature>
<feature type="compositionally biased region" description="Basic and acidic residues" evidence="1">
    <location>
        <begin position="284"/>
        <end position="341"/>
    </location>
</feature>
<sequence length="930" mass="109449">MFIKPKGYLISQVSFNPHLQNLNNNLPTNCSLSEKVVEWVKEILQEPNLTVEELLAVNCLFLLNIINRIVPSKVNKVLRTSVEKKQEIQNVNEFMRTLKDLDYTKIKKISPQDFLNKETENQKRILKSIIYLKTRYEEKGNLKEFSKSTRTFYILQPKDSTENENNHNKRLQIKQNIDLNSENYLKTELVNPYLVSENCDLSENSWEFENIFFMGNEKKLSILKEKRIELGDLLSGDETTDFSEESLDCYSSTDDLDENGWNLVDLKQAKELESVSLSNPIHTGKKELGTKSKKEKEKENENNKKKIKNENKRRNEKEKKKNKEQKKEKENEKEKEKESKLKSKIKLSLEYNQNSQKKGKGKNNNKRKQIVFSSSTDSNTSSSENNDSESEENSKQNISQNKSTSIGFEEKKELKDNLELISNEDLYEKIEIFNPKNDYIKHDLYQLFQLKNESQSSSYIYTLFFILNKFNGWDKNHYQNSINFIQQLSIKKYDQLIENAFSNCKNLIKIGHAKFLIQFHLINQERGLLYDKDDKKMDDDDELENKEPNIINNKHQKKVQEKNEDENNILINNEKNLLINNGYIELTEKKLYIYKNNMTQIFHKIKLRNQIKLEIHKIYLNKLNLIFIDDQKIKRKLNLIFNSEIERLNFLIIIISFLRKNPKYLKNDNSMENGNKKNKKSKNDQKNNNVDDDLDDVLKKGGEISEKNIKNFPNSKPPNKHFIKKMSSIDEIKDKSNIKKHLKAYYTNSGVNFLIRILPVDDNNNTDKNNNNKKMKNINEKKKKKKKKSGNFKNGYIKIRKNGLKIGIEKSTVEKIQFKNSPMIFKFPKNRVKFNIQWNSTRSCRTTKESSIILKVSSTEPPQLNSQYLIISGLLSIACCILGFITSNNKFKTIHISKNYEYKINKYQKKTRLGFAVFNHRGRLIFDPKK</sequence>
<dbReference type="Proteomes" id="UP001150062">
    <property type="component" value="Unassembled WGS sequence"/>
</dbReference>
<dbReference type="PROSITE" id="PS50021">
    <property type="entry name" value="CH"/>
    <property type="match status" value="1"/>
</dbReference>
<reference evidence="4" key="1">
    <citation type="submission" date="2022-08" db="EMBL/GenBank/DDBJ databases">
        <title>Novel sulfate-reducing endosymbionts in the free-living metamonad Anaeramoeba.</title>
        <authorList>
            <person name="Jerlstrom-Hultqvist J."/>
            <person name="Cepicka I."/>
            <person name="Gallot-Lavallee L."/>
            <person name="Salas-Leiva D."/>
            <person name="Curtis B.A."/>
            <person name="Zahonova K."/>
            <person name="Pipaliya S."/>
            <person name="Dacks J."/>
            <person name="Roger A.J."/>
        </authorList>
    </citation>
    <scope>NUCLEOTIDE SEQUENCE</scope>
    <source>
        <strain evidence="4">Schooner1</strain>
    </source>
</reference>
<feature type="compositionally biased region" description="Low complexity" evidence="1">
    <location>
        <begin position="346"/>
        <end position="356"/>
    </location>
</feature>
<feature type="region of interest" description="Disordered" evidence="1">
    <location>
        <begin position="666"/>
        <end position="693"/>
    </location>
</feature>
<feature type="compositionally biased region" description="Polar residues" evidence="1">
    <location>
        <begin position="395"/>
        <end position="406"/>
    </location>
</feature>
<protein>
    <submittedName>
        <fullName evidence="4">Transcription initiation factor tfiid subunit 3</fullName>
    </submittedName>
</protein>
<feature type="domain" description="Calponin-homology (CH)" evidence="3">
    <location>
        <begin position="30"/>
        <end position="137"/>
    </location>
</feature>
<dbReference type="CDD" id="cd00014">
    <property type="entry name" value="CH_SF"/>
    <property type="match status" value="1"/>
</dbReference>
<keyword evidence="2" id="KW-0472">Membrane</keyword>
<organism evidence="4 5">
    <name type="scientific">Anaeramoeba flamelloides</name>
    <dbReference type="NCBI Taxonomy" id="1746091"/>
    <lineage>
        <taxon>Eukaryota</taxon>
        <taxon>Metamonada</taxon>
        <taxon>Anaeramoebidae</taxon>
        <taxon>Anaeramoeba</taxon>
    </lineage>
</organism>
<accession>A0ABQ8XM50</accession>
<name>A0ABQ8XM50_9EUKA</name>
<keyword evidence="2" id="KW-1133">Transmembrane helix</keyword>
<feature type="transmembrane region" description="Helical" evidence="2">
    <location>
        <begin position="868"/>
        <end position="885"/>
    </location>
</feature>
<comment type="caution">
    <text evidence="4">The sequence shown here is derived from an EMBL/GenBank/DDBJ whole genome shotgun (WGS) entry which is preliminary data.</text>
</comment>
<proteinExistence type="predicted"/>
<keyword evidence="2" id="KW-0812">Transmembrane</keyword>
<dbReference type="EMBL" id="JAOAOG010000292">
    <property type="protein sequence ID" value="KAJ6232424.1"/>
    <property type="molecule type" value="Genomic_DNA"/>
</dbReference>
<evidence type="ECO:0000313" key="5">
    <source>
        <dbReference type="Proteomes" id="UP001150062"/>
    </source>
</evidence>
<evidence type="ECO:0000256" key="1">
    <source>
        <dbReference type="SAM" id="MobiDB-lite"/>
    </source>
</evidence>
<evidence type="ECO:0000313" key="4">
    <source>
        <dbReference type="EMBL" id="KAJ6232424.1"/>
    </source>
</evidence>
<evidence type="ECO:0000259" key="3">
    <source>
        <dbReference type="PROSITE" id="PS50021"/>
    </source>
</evidence>
<feature type="region of interest" description="Disordered" evidence="1">
    <location>
        <begin position="275"/>
        <end position="406"/>
    </location>
</feature>
<dbReference type="SUPFAM" id="SSF47576">
    <property type="entry name" value="Calponin-homology domain, CH-domain"/>
    <property type="match status" value="1"/>
</dbReference>
<feature type="compositionally biased region" description="Basic residues" evidence="1">
    <location>
        <begin position="357"/>
        <end position="369"/>
    </location>
</feature>
<keyword evidence="5" id="KW-1185">Reference proteome</keyword>